<keyword evidence="3" id="KW-0175">Coiled coil</keyword>
<keyword evidence="2" id="KW-0732">Signal</keyword>
<dbReference type="Pfam" id="PF03938">
    <property type="entry name" value="OmpH"/>
    <property type="match status" value="1"/>
</dbReference>
<dbReference type="SMART" id="SM00935">
    <property type="entry name" value="OmpH"/>
    <property type="match status" value="1"/>
</dbReference>
<dbReference type="AlphaFoldDB" id="A0AAP2E2M2"/>
<evidence type="ECO:0000256" key="2">
    <source>
        <dbReference type="ARBA" id="ARBA00022729"/>
    </source>
</evidence>
<dbReference type="EMBL" id="JAHESE010000023">
    <property type="protein sequence ID" value="MBT1710552.1"/>
    <property type="molecule type" value="Genomic_DNA"/>
</dbReference>
<gene>
    <name evidence="4" type="ORF">KK062_20070</name>
</gene>
<evidence type="ECO:0000256" key="3">
    <source>
        <dbReference type="SAM" id="Coils"/>
    </source>
</evidence>
<dbReference type="InterPro" id="IPR005632">
    <property type="entry name" value="Chaperone_Skp"/>
</dbReference>
<dbReference type="GO" id="GO:0050821">
    <property type="term" value="P:protein stabilization"/>
    <property type="evidence" value="ECO:0007669"/>
    <property type="project" value="TreeGrafter"/>
</dbReference>
<dbReference type="PANTHER" id="PTHR35089:SF1">
    <property type="entry name" value="CHAPERONE PROTEIN SKP"/>
    <property type="match status" value="1"/>
</dbReference>
<name>A0AAP2E2M2_9BACT</name>
<evidence type="ECO:0000256" key="1">
    <source>
        <dbReference type="ARBA" id="ARBA00009091"/>
    </source>
</evidence>
<sequence length="181" mass="20651">MRLQKIILAGIIVLIVGVAALAAYVYQHQAPSIVYIRSQELIEKYRGTIEARAEFEKRKTQMMANVDSLRQDFQRAGSRYMSQAAGMSPAKRAEEERRLGQQQQQVMQYENAIDGKINEEDQKMMQQVLNQVNSFVEMYALREGYDYILGTTLSGNLLFGNKSLDVTDAVVKELNEQYKGK</sequence>
<organism evidence="4 5">
    <name type="scientific">Dawidia cretensis</name>
    <dbReference type="NCBI Taxonomy" id="2782350"/>
    <lineage>
        <taxon>Bacteria</taxon>
        <taxon>Pseudomonadati</taxon>
        <taxon>Bacteroidota</taxon>
        <taxon>Cytophagia</taxon>
        <taxon>Cytophagales</taxon>
        <taxon>Chryseotaleaceae</taxon>
        <taxon>Dawidia</taxon>
    </lineage>
</organism>
<reference evidence="4 5" key="1">
    <citation type="submission" date="2021-05" db="EMBL/GenBank/DDBJ databases">
        <title>A Polyphasic approach of four new species of the genus Ohtaekwangia: Ohtaekwangia histidinii sp. nov., Ohtaekwangia cretensis sp. nov., Ohtaekwangia indiensis sp. nov., Ohtaekwangia reichenbachii sp. nov. from diverse environment.</title>
        <authorList>
            <person name="Octaviana S."/>
        </authorList>
    </citation>
    <scope>NUCLEOTIDE SEQUENCE [LARGE SCALE GENOMIC DNA]</scope>
    <source>
        <strain evidence="4 5">PWU5</strain>
    </source>
</reference>
<proteinExistence type="inferred from homology"/>
<dbReference type="SUPFAM" id="SSF111384">
    <property type="entry name" value="OmpH-like"/>
    <property type="match status" value="1"/>
</dbReference>
<dbReference type="RefSeq" id="WP_254086124.1">
    <property type="nucleotide sequence ID" value="NZ_JAHESE010000023.1"/>
</dbReference>
<comment type="caution">
    <text evidence="4">The sequence shown here is derived from an EMBL/GenBank/DDBJ whole genome shotgun (WGS) entry which is preliminary data.</text>
</comment>
<dbReference type="GO" id="GO:0005829">
    <property type="term" value="C:cytosol"/>
    <property type="evidence" value="ECO:0007669"/>
    <property type="project" value="TreeGrafter"/>
</dbReference>
<dbReference type="PANTHER" id="PTHR35089">
    <property type="entry name" value="CHAPERONE PROTEIN SKP"/>
    <property type="match status" value="1"/>
</dbReference>
<dbReference type="GO" id="GO:0051082">
    <property type="term" value="F:unfolded protein binding"/>
    <property type="evidence" value="ECO:0007669"/>
    <property type="project" value="InterPro"/>
</dbReference>
<protein>
    <submittedName>
        <fullName evidence="4">OmpH family outer membrane protein</fullName>
    </submittedName>
</protein>
<feature type="coiled-coil region" evidence="3">
    <location>
        <begin position="52"/>
        <end position="119"/>
    </location>
</feature>
<dbReference type="Gene3D" id="3.30.910.20">
    <property type="entry name" value="Skp domain"/>
    <property type="match status" value="1"/>
</dbReference>
<evidence type="ECO:0000313" key="5">
    <source>
        <dbReference type="Proteomes" id="UP001319080"/>
    </source>
</evidence>
<comment type="similarity">
    <text evidence="1">Belongs to the Skp family.</text>
</comment>
<dbReference type="Proteomes" id="UP001319080">
    <property type="component" value="Unassembled WGS sequence"/>
</dbReference>
<dbReference type="InterPro" id="IPR024930">
    <property type="entry name" value="Skp_dom_sf"/>
</dbReference>
<accession>A0AAP2E2M2</accession>
<evidence type="ECO:0000313" key="4">
    <source>
        <dbReference type="EMBL" id="MBT1710552.1"/>
    </source>
</evidence>
<keyword evidence="5" id="KW-1185">Reference proteome</keyword>